<gene>
    <name evidence="2" type="ordered locus">Acid_1320</name>
</gene>
<dbReference type="PANTHER" id="PTHR24567">
    <property type="entry name" value="CRP FAMILY TRANSCRIPTIONAL REGULATORY PROTEIN"/>
    <property type="match status" value="1"/>
</dbReference>
<dbReference type="InterPro" id="IPR000595">
    <property type="entry name" value="cNMP-bd_dom"/>
</dbReference>
<dbReference type="KEGG" id="sus:Acid_1320"/>
<dbReference type="SMART" id="SM00100">
    <property type="entry name" value="cNMP"/>
    <property type="match status" value="1"/>
</dbReference>
<dbReference type="InParanoid" id="Q029H3"/>
<feature type="domain" description="Cyclic nucleotide-binding" evidence="1">
    <location>
        <begin position="11"/>
        <end position="110"/>
    </location>
</feature>
<dbReference type="AlphaFoldDB" id="Q029H3"/>
<proteinExistence type="predicted"/>
<dbReference type="Gene3D" id="2.60.120.10">
    <property type="entry name" value="Jelly Rolls"/>
    <property type="match status" value="1"/>
</dbReference>
<dbReference type="GO" id="GO:0003700">
    <property type="term" value="F:DNA-binding transcription factor activity"/>
    <property type="evidence" value="ECO:0007669"/>
    <property type="project" value="TreeGrafter"/>
</dbReference>
<reference evidence="2" key="1">
    <citation type="submission" date="2006-10" db="EMBL/GenBank/DDBJ databases">
        <title>Complete sequence of Solibacter usitatus Ellin6076.</title>
        <authorList>
            <consortium name="US DOE Joint Genome Institute"/>
            <person name="Copeland A."/>
            <person name="Lucas S."/>
            <person name="Lapidus A."/>
            <person name="Barry K."/>
            <person name="Detter J.C."/>
            <person name="Glavina del Rio T."/>
            <person name="Hammon N."/>
            <person name="Israni S."/>
            <person name="Dalin E."/>
            <person name="Tice H."/>
            <person name="Pitluck S."/>
            <person name="Thompson L.S."/>
            <person name="Brettin T."/>
            <person name="Bruce D."/>
            <person name="Han C."/>
            <person name="Tapia R."/>
            <person name="Gilna P."/>
            <person name="Schmutz J."/>
            <person name="Larimer F."/>
            <person name="Land M."/>
            <person name="Hauser L."/>
            <person name="Kyrpides N."/>
            <person name="Mikhailova N."/>
            <person name="Janssen P.H."/>
            <person name="Kuske C.R."/>
            <person name="Richardson P."/>
        </authorList>
    </citation>
    <scope>NUCLEOTIDE SEQUENCE</scope>
    <source>
        <strain evidence="2">Ellin6076</strain>
    </source>
</reference>
<dbReference type="OrthoDB" id="290916at2"/>
<dbReference type="PANTHER" id="PTHR24567:SF74">
    <property type="entry name" value="HTH-TYPE TRANSCRIPTIONAL REGULATOR ARCR"/>
    <property type="match status" value="1"/>
</dbReference>
<dbReference type="STRING" id="234267.Acid_1320"/>
<dbReference type="InterPro" id="IPR014710">
    <property type="entry name" value="RmlC-like_jellyroll"/>
</dbReference>
<sequence>MPLTLLREHAFTRGLTDEQIAALAELATEVAFQENDVILVDGQHSTSFYLLLTGSVVVELRTPVSVMMVQALGPGNVFGWSALLDRQDTLFQVRAREHTTALEIDGAKLQARCMTDTRLGVELLHRILHVVAGRVKATELRFAEMCGIRI</sequence>
<protein>
    <submittedName>
        <fullName evidence="2">Cyclic nucleotide-binding protein</fullName>
    </submittedName>
</protein>
<organism evidence="2">
    <name type="scientific">Solibacter usitatus (strain Ellin6076)</name>
    <dbReference type="NCBI Taxonomy" id="234267"/>
    <lineage>
        <taxon>Bacteria</taxon>
        <taxon>Pseudomonadati</taxon>
        <taxon>Acidobacteriota</taxon>
        <taxon>Terriglobia</taxon>
        <taxon>Bryobacterales</taxon>
        <taxon>Solibacteraceae</taxon>
        <taxon>Candidatus Solibacter</taxon>
    </lineage>
</organism>
<dbReference type="eggNOG" id="COG0664">
    <property type="taxonomic scope" value="Bacteria"/>
</dbReference>
<dbReference type="CDD" id="cd00038">
    <property type="entry name" value="CAP_ED"/>
    <property type="match status" value="1"/>
</dbReference>
<dbReference type="InterPro" id="IPR018490">
    <property type="entry name" value="cNMP-bd_dom_sf"/>
</dbReference>
<dbReference type="SUPFAM" id="SSF51206">
    <property type="entry name" value="cAMP-binding domain-like"/>
    <property type="match status" value="1"/>
</dbReference>
<accession>Q029H3</accession>
<dbReference type="GO" id="GO:0005829">
    <property type="term" value="C:cytosol"/>
    <property type="evidence" value="ECO:0007669"/>
    <property type="project" value="TreeGrafter"/>
</dbReference>
<dbReference type="HOGENOM" id="CLU_075053_15_1_0"/>
<dbReference type="PROSITE" id="PS50042">
    <property type="entry name" value="CNMP_BINDING_3"/>
    <property type="match status" value="1"/>
</dbReference>
<dbReference type="Pfam" id="PF00027">
    <property type="entry name" value="cNMP_binding"/>
    <property type="match status" value="1"/>
</dbReference>
<name>Q029H3_SOLUE</name>
<evidence type="ECO:0000259" key="1">
    <source>
        <dbReference type="PROSITE" id="PS50042"/>
    </source>
</evidence>
<dbReference type="EMBL" id="CP000473">
    <property type="protein sequence ID" value="ABJ82313.1"/>
    <property type="molecule type" value="Genomic_DNA"/>
</dbReference>
<dbReference type="InterPro" id="IPR050397">
    <property type="entry name" value="Env_Response_Regulators"/>
</dbReference>
<evidence type="ECO:0000313" key="2">
    <source>
        <dbReference type="EMBL" id="ABJ82313.1"/>
    </source>
</evidence>